<organism evidence="2 3">
    <name type="scientific">Achromobacter denitrificans</name>
    <name type="common">Alcaligenes denitrificans</name>
    <dbReference type="NCBI Taxonomy" id="32002"/>
    <lineage>
        <taxon>Bacteria</taxon>
        <taxon>Pseudomonadati</taxon>
        <taxon>Pseudomonadota</taxon>
        <taxon>Betaproteobacteria</taxon>
        <taxon>Burkholderiales</taxon>
        <taxon>Alcaligenaceae</taxon>
        <taxon>Achromobacter</taxon>
    </lineage>
</organism>
<dbReference type="RefSeq" id="WP_174716728.1">
    <property type="nucleotide sequence ID" value="NZ_CP054569.1"/>
</dbReference>
<feature type="region of interest" description="Disordered" evidence="1">
    <location>
        <begin position="1"/>
        <end position="26"/>
    </location>
</feature>
<evidence type="ECO:0000313" key="2">
    <source>
        <dbReference type="EMBL" id="QKQ48515.1"/>
    </source>
</evidence>
<evidence type="ECO:0000313" key="3">
    <source>
        <dbReference type="Proteomes" id="UP000509782"/>
    </source>
</evidence>
<accession>A0A6N0JN05</accession>
<reference evidence="2 3" key="1">
    <citation type="submission" date="2020-05" db="EMBL/GenBank/DDBJ databases">
        <title>FDA dAtabase for Regulatory Grade micrObial Sequences (FDA-ARGOS): Supporting development and validation of Infectious Disease Dx tests.</title>
        <authorList>
            <person name="Sproer C."/>
            <person name="Gronow S."/>
            <person name="Severitt S."/>
            <person name="Schroder I."/>
            <person name="Tallon L."/>
            <person name="Sadzewicz L."/>
            <person name="Zhao X."/>
            <person name="Vavikolanu K."/>
            <person name="Mehta A."/>
            <person name="Aluvathingal J."/>
            <person name="Nadendla S."/>
            <person name="Myers T."/>
            <person name="Yan Y."/>
            <person name="Sichtig H."/>
        </authorList>
    </citation>
    <scope>NUCLEOTIDE SEQUENCE [LARGE SCALE GENOMIC DNA]</scope>
    <source>
        <strain evidence="2 3">FDAARGOS_787</strain>
    </source>
</reference>
<dbReference type="EMBL" id="CP054569">
    <property type="protein sequence ID" value="QKQ48515.1"/>
    <property type="molecule type" value="Genomic_DNA"/>
</dbReference>
<sequence length="123" mass="13078">MSKQKIRPQGAEGISHPHNVAKPSLTVNDTSTDSLLLAADNELVSWIETSIDTLYQLEELFKAIADCAKDQRHPNPAVLFARVSKLADLGAYVASDIANGADCGREGFQKLAAPFRAAAGGAQ</sequence>
<proteinExistence type="predicted"/>
<evidence type="ECO:0000256" key="1">
    <source>
        <dbReference type="SAM" id="MobiDB-lite"/>
    </source>
</evidence>
<dbReference type="AlphaFoldDB" id="A0A6N0JN05"/>
<name>A0A6N0JN05_ACHDE</name>
<protein>
    <submittedName>
        <fullName evidence="2">Uncharacterized protein</fullName>
    </submittedName>
</protein>
<dbReference type="Proteomes" id="UP000509782">
    <property type="component" value="Chromosome"/>
</dbReference>
<gene>
    <name evidence="2" type="ORF">FOC81_18170</name>
</gene>